<proteinExistence type="predicted"/>
<dbReference type="PANTHER" id="PTHR13789">
    <property type="entry name" value="MONOOXYGENASE"/>
    <property type="match status" value="1"/>
</dbReference>
<dbReference type="PANTHER" id="PTHR13789:SF309">
    <property type="entry name" value="PUTATIVE (AFU_ORTHOLOGUE AFUA_6G14510)-RELATED"/>
    <property type="match status" value="1"/>
</dbReference>
<organism evidence="3 4">
    <name type="scientific">Durusdinium trenchii</name>
    <dbReference type="NCBI Taxonomy" id="1381693"/>
    <lineage>
        <taxon>Eukaryota</taxon>
        <taxon>Sar</taxon>
        <taxon>Alveolata</taxon>
        <taxon>Dinophyceae</taxon>
        <taxon>Suessiales</taxon>
        <taxon>Symbiodiniaceae</taxon>
        <taxon>Durusdinium</taxon>
    </lineage>
</organism>
<evidence type="ECO:0000256" key="1">
    <source>
        <dbReference type="ARBA" id="ARBA00023002"/>
    </source>
</evidence>
<dbReference type="Proteomes" id="UP001642464">
    <property type="component" value="Unassembled WGS sequence"/>
</dbReference>
<dbReference type="SUPFAM" id="SSF51905">
    <property type="entry name" value="FAD/NAD(P)-binding domain"/>
    <property type="match status" value="1"/>
</dbReference>
<gene>
    <name evidence="3" type="ORF">SCF082_LOCUS16153</name>
</gene>
<accession>A0ABP0K9P7</accession>
<evidence type="ECO:0000313" key="3">
    <source>
        <dbReference type="EMBL" id="CAK9023301.1"/>
    </source>
</evidence>
<keyword evidence="1" id="KW-0560">Oxidoreductase</keyword>
<evidence type="ECO:0008006" key="5">
    <source>
        <dbReference type="Google" id="ProtNLM"/>
    </source>
</evidence>
<dbReference type="InterPro" id="IPR036188">
    <property type="entry name" value="FAD/NAD-bd_sf"/>
</dbReference>
<protein>
    <recommendedName>
        <fullName evidence="5">FAD-binding domain-containing protein</fullName>
    </recommendedName>
</protein>
<feature type="non-terminal residue" evidence="3">
    <location>
        <position position="1"/>
    </location>
</feature>
<reference evidence="3 4" key="1">
    <citation type="submission" date="2024-02" db="EMBL/GenBank/DDBJ databases">
        <authorList>
            <person name="Chen Y."/>
            <person name="Shah S."/>
            <person name="Dougan E. K."/>
            <person name="Thang M."/>
            <person name="Chan C."/>
        </authorList>
    </citation>
    <scope>NUCLEOTIDE SEQUENCE [LARGE SCALE GENOMIC DNA]</scope>
</reference>
<evidence type="ECO:0000256" key="2">
    <source>
        <dbReference type="ARBA" id="ARBA00023033"/>
    </source>
</evidence>
<dbReference type="EMBL" id="CAXAMM010010424">
    <property type="protein sequence ID" value="CAK9023301.1"/>
    <property type="molecule type" value="Genomic_DNA"/>
</dbReference>
<evidence type="ECO:0000313" key="4">
    <source>
        <dbReference type="Proteomes" id="UP001642464"/>
    </source>
</evidence>
<dbReference type="InterPro" id="IPR050493">
    <property type="entry name" value="FAD-dep_Monooxygenase_BioMet"/>
</dbReference>
<dbReference type="Gene3D" id="3.50.50.60">
    <property type="entry name" value="FAD/NAD(P)-binding domain"/>
    <property type="match status" value="1"/>
</dbReference>
<keyword evidence="4" id="KW-1185">Reference proteome</keyword>
<keyword evidence="2" id="KW-0503">Monooxygenase</keyword>
<name>A0ABP0K9P7_9DINO</name>
<sequence length="277" mass="30814">AKTLLEGGKTEVTIYEAWDHWKARGGALGLAAGKRILEHFGLSEELAEVSNSSEGYTWQFHAKGSKLSFVNVPGCIAMRTDLQRVLVDSMPPDVVKLDHKLVDIVEGDHEVLLTFENGVTASADLVVASDGIHSFVRQKIFGEDVPHFTGFRVLYSVSSTPYRPDPSISKTHWLEAEGAGYAILEMTAGRGSTRHDLCVLILRSEEAITDRWDSTMVKERFEQVAQCLDLPVLQAAVRHAELCFDWGVYESPPQKSWISPRGRIWRCTTPIAWGKSC</sequence>
<comment type="caution">
    <text evidence="3">The sequence shown here is derived from an EMBL/GenBank/DDBJ whole genome shotgun (WGS) entry which is preliminary data.</text>
</comment>